<proteinExistence type="predicted"/>
<accession>A0A0L0FSW5</accession>
<evidence type="ECO:0000313" key="1">
    <source>
        <dbReference type="EMBL" id="KNC79651.1"/>
    </source>
</evidence>
<feature type="non-terminal residue" evidence="1">
    <location>
        <position position="1"/>
    </location>
</feature>
<dbReference type="EMBL" id="KQ242267">
    <property type="protein sequence ID" value="KNC79651.1"/>
    <property type="molecule type" value="Genomic_DNA"/>
</dbReference>
<reference evidence="1 2" key="1">
    <citation type="submission" date="2011-02" db="EMBL/GenBank/DDBJ databases">
        <title>The Genome Sequence of Sphaeroforma arctica JP610.</title>
        <authorList>
            <consortium name="The Broad Institute Genome Sequencing Platform"/>
            <person name="Russ C."/>
            <person name="Cuomo C."/>
            <person name="Young S.K."/>
            <person name="Zeng Q."/>
            <person name="Gargeya S."/>
            <person name="Alvarado L."/>
            <person name="Berlin A."/>
            <person name="Chapman S.B."/>
            <person name="Chen Z."/>
            <person name="Freedman E."/>
            <person name="Gellesch M."/>
            <person name="Goldberg J."/>
            <person name="Griggs A."/>
            <person name="Gujja S."/>
            <person name="Heilman E."/>
            <person name="Heiman D."/>
            <person name="Howarth C."/>
            <person name="Mehta T."/>
            <person name="Neiman D."/>
            <person name="Pearson M."/>
            <person name="Roberts A."/>
            <person name="Saif S."/>
            <person name="Shea T."/>
            <person name="Shenoy N."/>
            <person name="Sisk P."/>
            <person name="Stolte C."/>
            <person name="Sykes S."/>
            <person name="White J."/>
            <person name="Yandava C."/>
            <person name="Burger G."/>
            <person name="Gray M.W."/>
            <person name="Holland P.W.H."/>
            <person name="King N."/>
            <person name="Lang F.B.F."/>
            <person name="Roger A.J."/>
            <person name="Ruiz-Trillo I."/>
            <person name="Haas B."/>
            <person name="Nusbaum C."/>
            <person name="Birren B."/>
        </authorList>
    </citation>
    <scope>NUCLEOTIDE SEQUENCE [LARGE SCALE GENOMIC DNA]</scope>
    <source>
        <strain evidence="1 2">JP610</strain>
    </source>
</reference>
<dbReference type="Proteomes" id="UP000054560">
    <property type="component" value="Unassembled WGS sequence"/>
</dbReference>
<name>A0A0L0FSW5_9EUKA</name>
<dbReference type="RefSeq" id="XP_014153553.1">
    <property type="nucleotide sequence ID" value="XM_014298078.1"/>
</dbReference>
<gene>
    <name evidence="1" type="ORF">SARC_07953</name>
</gene>
<dbReference type="AlphaFoldDB" id="A0A0L0FSW5"/>
<protein>
    <submittedName>
        <fullName evidence="1">Uncharacterized protein</fullName>
    </submittedName>
</protein>
<organism evidence="1 2">
    <name type="scientific">Sphaeroforma arctica JP610</name>
    <dbReference type="NCBI Taxonomy" id="667725"/>
    <lineage>
        <taxon>Eukaryota</taxon>
        <taxon>Ichthyosporea</taxon>
        <taxon>Ichthyophonida</taxon>
        <taxon>Sphaeroforma</taxon>
    </lineage>
</organism>
<sequence>SVFQDTYLNGILECLSKTNHFEECYMFMQGWWSIKNSSINPDNYEVVELFRLIKTHIIGTDCSMRINISYQLREAVLMEYRDVTENGKATTQLYTLLGDVADELKMTLREHIVVVFNQERVVVHCQRVTALLRVGLVIGRDV</sequence>
<dbReference type="GeneID" id="25908457"/>
<evidence type="ECO:0000313" key="2">
    <source>
        <dbReference type="Proteomes" id="UP000054560"/>
    </source>
</evidence>
<keyword evidence="2" id="KW-1185">Reference proteome</keyword>